<evidence type="ECO:0000256" key="3">
    <source>
        <dbReference type="ARBA" id="ARBA00022692"/>
    </source>
</evidence>
<accession>A0ABQ3VYA7</accession>
<evidence type="ECO:0000256" key="4">
    <source>
        <dbReference type="ARBA" id="ARBA00022989"/>
    </source>
</evidence>
<reference evidence="8 9" key="1">
    <citation type="journal article" date="2021" name="Int. J. Syst. Evol. Microbiol.">
        <title>Lentilactobacillus fungorum sp. nov., isolated from spent mushroom substrates.</title>
        <authorList>
            <person name="Tohno M."/>
            <person name="Tanizawa Y."/>
            <person name="Kojima Y."/>
            <person name="Sakamoto M."/>
            <person name="Ohkuma M."/>
            <person name="Kobayashi H."/>
        </authorList>
    </citation>
    <scope>NUCLEOTIDE SEQUENCE [LARGE SCALE GENOMIC DNA]</scope>
    <source>
        <strain evidence="8 9">YK48G</strain>
    </source>
</reference>
<evidence type="ECO:0000313" key="8">
    <source>
        <dbReference type="EMBL" id="GHP13272.1"/>
    </source>
</evidence>
<evidence type="ECO:0000256" key="6">
    <source>
        <dbReference type="SAM" id="Phobius"/>
    </source>
</evidence>
<keyword evidence="3 6" id="KW-0812">Transmembrane</keyword>
<proteinExistence type="predicted"/>
<feature type="transmembrane region" description="Helical" evidence="6">
    <location>
        <begin position="365"/>
        <end position="383"/>
    </location>
</feature>
<evidence type="ECO:0000259" key="7">
    <source>
        <dbReference type="PROSITE" id="PS50850"/>
    </source>
</evidence>
<dbReference type="InterPro" id="IPR053160">
    <property type="entry name" value="MFS_DHA3_Transporter"/>
</dbReference>
<evidence type="ECO:0000313" key="9">
    <source>
        <dbReference type="Proteomes" id="UP000604765"/>
    </source>
</evidence>
<feature type="transmembrane region" description="Helical" evidence="6">
    <location>
        <begin position="337"/>
        <end position="359"/>
    </location>
</feature>
<dbReference type="InterPro" id="IPR011701">
    <property type="entry name" value="MFS"/>
</dbReference>
<comment type="caution">
    <text evidence="8">The sequence shown here is derived from an EMBL/GenBank/DDBJ whole genome shotgun (WGS) entry which is preliminary data.</text>
</comment>
<feature type="domain" description="Major facilitator superfamily (MFS) profile" evidence="7">
    <location>
        <begin position="1"/>
        <end position="391"/>
    </location>
</feature>
<sequence length="391" mass="43730">MKTTYPANIAKGYAYSFFSWFGITGLWVMYLQTKGLNLVEIGLCESIFHVASFIFEVPSGVLADRFSYRFDLFWGRIAAIVSALIILFGQSFWLFALGFVLSALSYNLQSGTIDALLYDSLITTNLVNHYPKVASNVDIIIEFADTAGVVIAGFLVHWHFELTYVIAILVGIFGIVTVILFKEPRVKQPTDTAQPQTIKSITVSAYHVLKDNHQLRDLMLFDALFGAICTTYYYYFQSLMEANRFSGWMISSLMILSALVNIAGIRLTPKIQAAFSKRLLIFGLSCSLVALLLLSWVNWQPLLISLFLISQLLAALITPIFSNYYNTMIASQQRATLLSVANVLFSLTMIITFPLVGWLIQVNSFSVAFGLIGIAVLVILVGTRKAFEWQQ</sequence>
<gene>
    <name evidence="8" type="ORF">YK48G_06970</name>
</gene>
<dbReference type="PROSITE" id="PS50850">
    <property type="entry name" value="MFS"/>
    <property type="match status" value="1"/>
</dbReference>
<feature type="transmembrane region" description="Helical" evidence="6">
    <location>
        <begin position="248"/>
        <end position="267"/>
    </location>
</feature>
<dbReference type="InterPro" id="IPR036259">
    <property type="entry name" value="MFS_trans_sf"/>
</dbReference>
<dbReference type="Pfam" id="PF07690">
    <property type="entry name" value="MFS_1"/>
    <property type="match status" value="1"/>
</dbReference>
<dbReference type="PANTHER" id="PTHR23530:SF1">
    <property type="entry name" value="PERMEASE, MAJOR FACILITATOR SUPERFAMILY-RELATED"/>
    <property type="match status" value="1"/>
</dbReference>
<feature type="transmembrane region" description="Helical" evidence="6">
    <location>
        <begin position="218"/>
        <end position="236"/>
    </location>
</feature>
<comment type="subcellular location">
    <subcellularLocation>
        <location evidence="1">Cell membrane</location>
        <topology evidence="1">Multi-pass membrane protein</topology>
    </subcellularLocation>
</comment>
<feature type="transmembrane region" description="Helical" evidence="6">
    <location>
        <begin position="12"/>
        <end position="31"/>
    </location>
</feature>
<feature type="transmembrane region" description="Helical" evidence="6">
    <location>
        <begin position="162"/>
        <end position="181"/>
    </location>
</feature>
<dbReference type="PANTHER" id="PTHR23530">
    <property type="entry name" value="TRANSPORT PROTEIN-RELATED"/>
    <property type="match status" value="1"/>
</dbReference>
<dbReference type="EMBL" id="BNJR01000007">
    <property type="protein sequence ID" value="GHP13272.1"/>
    <property type="molecule type" value="Genomic_DNA"/>
</dbReference>
<protein>
    <submittedName>
        <fullName evidence="8">MFS transporter</fullName>
    </submittedName>
</protein>
<feature type="transmembrane region" description="Helical" evidence="6">
    <location>
        <begin position="38"/>
        <end position="57"/>
    </location>
</feature>
<feature type="transmembrane region" description="Helical" evidence="6">
    <location>
        <begin position="279"/>
        <end position="297"/>
    </location>
</feature>
<keyword evidence="9" id="KW-1185">Reference proteome</keyword>
<evidence type="ECO:0000256" key="1">
    <source>
        <dbReference type="ARBA" id="ARBA00004651"/>
    </source>
</evidence>
<feature type="transmembrane region" description="Helical" evidence="6">
    <location>
        <begin position="77"/>
        <end position="101"/>
    </location>
</feature>
<dbReference type="SUPFAM" id="SSF103473">
    <property type="entry name" value="MFS general substrate transporter"/>
    <property type="match status" value="1"/>
</dbReference>
<evidence type="ECO:0000256" key="2">
    <source>
        <dbReference type="ARBA" id="ARBA00022448"/>
    </source>
</evidence>
<dbReference type="InterPro" id="IPR020846">
    <property type="entry name" value="MFS_dom"/>
</dbReference>
<keyword evidence="2" id="KW-0813">Transport</keyword>
<evidence type="ECO:0000256" key="5">
    <source>
        <dbReference type="ARBA" id="ARBA00023136"/>
    </source>
</evidence>
<keyword evidence="5 6" id="KW-0472">Membrane</keyword>
<organism evidence="8 9">
    <name type="scientific">Lentilactobacillus fungorum</name>
    <dbReference type="NCBI Taxonomy" id="2201250"/>
    <lineage>
        <taxon>Bacteria</taxon>
        <taxon>Bacillati</taxon>
        <taxon>Bacillota</taxon>
        <taxon>Bacilli</taxon>
        <taxon>Lactobacillales</taxon>
        <taxon>Lactobacillaceae</taxon>
        <taxon>Lentilactobacillus</taxon>
    </lineage>
</organism>
<keyword evidence="4 6" id="KW-1133">Transmembrane helix</keyword>
<name>A0ABQ3VYA7_9LACO</name>
<dbReference type="Gene3D" id="1.20.1250.20">
    <property type="entry name" value="MFS general substrate transporter like domains"/>
    <property type="match status" value="1"/>
</dbReference>
<dbReference type="Proteomes" id="UP000604765">
    <property type="component" value="Unassembled WGS sequence"/>
</dbReference>
<dbReference type="RefSeq" id="WP_203629315.1">
    <property type="nucleotide sequence ID" value="NZ_BNJR01000007.1"/>
</dbReference>
<feature type="transmembrane region" description="Helical" evidence="6">
    <location>
        <begin position="303"/>
        <end position="325"/>
    </location>
</feature>